<dbReference type="Proteomes" id="UP001642409">
    <property type="component" value="Unassembled WGS sequence"/>
</dbReference>
<name>A0AA86PVJ6_9EUKA</name>
<keyword evidence="4" id="KW-1185">Reference proteome</keyword>
<sequence>MFASVLCTGMILGIIIGSEEIEYPVYYQNNGSLEHTYDTVTISQNVGLSVILSLVGFFGVAITICVQQILKKNQSSELEPFIRKEVPAVVQVQFPQMNFQNQPPQVNQVLVPRMM</sequence>
<organism evidence="2">
    <name type="scientific">Hexamita inflata</name>
    <dbReference type="NCBI Taxonomy" id="28002"/>
    <lineage>
        <taxon>Eukaryota</taxon>
        <taxon>Metamonada</taxon>
        <taxon>Diplomonadida</taxon>
        <taxon>Hexamitidae</taxon>
        <taxon>Hexamitinae</taxon>
        <taxon>Hexamita</taxon>
    </lineage>
</organism>
<dbReference type="EMBL" id="CATOUU010000697">
    <property type="protein sequence ID" value="CAI9941882.1"/>
    <property type="molecule type" value="Genomic_DNA"/>
</dbReference>
<comment type="caution">
    <text evidence="2">The sequence shown here is derived from an EMBL/GenBank/DDBJ whole genome shotgun (WGS) entry which is preliminary data.</text>
</comment>
<proteinExistence type="predicted"/>
<reference evidence="2" key="1">
    <citation type="submission" date="2023-06" db="EMBL/GenBank/DDBJ databases">
        <authorList>
            <person name="Kurt Z."/>
        </authorList>
    </citation>
    <scope>NUCLEOTIDE SEQUENCE</scope>
</reference>
<feature type="transmembrane region" description="Helical" evidence="1">
    <location>
        <begin position="42"/>
        <end position="66"/>
    </location>
</feature>
<dbReference type="EMBL" id="CAXDID020000030">
    <property type="protein sequence ID" value="CAL5993339.1"/>
    <property type="molecule type" value="Genomic_DNA"/>
</dbReference>
<keyword evidence="1" id="KW-0812">Transmembrane</keyword>
<protein>
    <submittedName>
        <fullName evidence="3">Hypothetical_protein</fullName>
    </submittedName>
</protein>
<gene>
    <name evidence="3" type="ORF">HINF_LOCUS13015</name>
    <name evidence="2" type="ORF">HINF_LOCUS29527</name>
</gene>
<reference evidence="3 4" key="2">
    <citation type="submission" date="2024-07" db="EMBL/GenBank/DDBJ databases">
        <authorList>
            <person name="Akdeniz Z."/>
        </authorList>
    </citation>
    <scope>NUCLEOTIDE SEQUENCE [LARGE SCALE GENOMIC DNA]</scope>
</reference>
<accession>A0AA86PVJ6</accession>
<evidence type="ECO:0000256" key="1">
    <source>
        <dbReference type="SAM" id="Phobius"/>
    </source>
</evidence>
<evidence type="ECO:0000313" key="2">
    <source>
        <dbReference type="EMBL" id="CAI9941882.1"/>
    </source>
</evidence>
<evidence type="ECO:0000313" key="4">
    <source>
        <dbReference type="Proteomes" id="UP001642409"/>
    </source>
</evidence>
<keyword evidence="1" id="KW-0472">Membrane</keyword>
<evidence type="ECO:0000313" key="3">
    <source>
        <dbReference type="EMBL" id="CAL5993339.1"/>
    </source>
</evidence>
<keyword evidence="1" id="KW-1133">Transmembrane helix</keyword>
<dbReference type="AlphaFoldDB" id="A0AA86PVJ6"/>